<dbReference type="CDD" id="cd02135">
    <property type="entry name" value="YdjA-like"/>
    <property type="match status" value="1"/>
</dbReference>
<dbReference type="EC" id="1.-.-.-" evidence="7"/>
<dbReference type="Pfam" id="PF00881">
    <property type="entry name" value="Nitroreductase"/>
    <property type="match status" value="1"/>
</dbReference>
<keyword evidence="5 7" id="KW-0560">Oxidoreductase</keyword>
<comment type="caution">
    <text evidence="10">The sequence shown here is derived from an EMBL/GenBank/DDBJ whole genome shotgun (WGS) entry which is preliminary data.</text>
</comment>
<dbReference type="GO" id="GO:0016491">
    <property type="term" value="F:oxidoreductase activity"/>
    <property type="evidence" value="ECO:0007669"/>
    <property type="project" value="UniProtKB-UniRule"/>
</dbReference>
<keyword evidence="6 7" id="KW-0520">NAD</keyword>
<keyword evidence="3 7" id="KW-0288">FMN</keyword>
<evidence type="ECO:0000313" key="11">
    <source>
        <dbReference type="Proteomes" id="UP000787472"/>
    </source>
</evidence>
<feature type="binding site" evidence="8">
    <location>
        <position position="35"/>
    </location>
    <ligand>
        <name>FMN</name>
        <dbReference type="ChEBI" id="CHEBI:58210"/>
        <note>ligand shared between dimeric partners</note>
    </ligand>
</feature>
<dbReference type="RefSeq" id="WP_167182172.1">
    <property type="nucleotide sequence ID" value="NZ_JAAONZ010000002.1"/>
</dbReference>
<keyword evidence="4 7" id="KW-0521">NADP</keyword>
<keyword evidence="11" id="KW-1185">Reference proteome</keyword>
<evidence type="ECO:0000256" key="2">
    <source>
        <dbReference type="ARBA" id="ARBA00022630"/>
    </source>
</evidence>
<dbReference type="SUPFAM" id="SSF55469">
    <property type="entry name" value="FMN-dependent nitroreductase-like"/>
    <property type="match status" value="1"/>
</dbReference>
<dbReference type="PANTHER" id="PTHR43821">
    <property type="entry name" value="NAD(P)H NITROREDUCTASE YDJA-RELATED"/>
    <property type="match status" value="1"/>
</dbReference>
<evidence type="ECO:0000313" key="10">
    <source>
        <dbReference type="EMBL" id="NHO64777.1"/>
    </source>
</evidence>
<dbReference type="InterPro" id="IPR029479">
    <property type="entry name" value="Nitroreductase"/>
</dbReference>
<keyword evidence="2 7" id="KW-0285">Flavoprotein</keyword>
<comment type="cofactor">
    <cofactor evidence="8">
        <name>FMN</name>
        <dbReference type="ChEBI" id="CHEBI:58210"/>
    </cofactor>
    <text evidence="8">Binds 1 FMN per subunit.</text>
</comment>
<evidence type="ECO:0000256" key="5">
    <source>
        <dbReference type="ARBA" id="ARBA00023002"/>
    </source>
</evidence>
<evidence type="ECO:0000256" key="8">
    <source>
        <dbReference type="PIRSR" id="PIRSR000232-1"/>
    </source>
</evidence>
<gene>
    <name evidence="10" type="ORF">G8770_04370</name>
</gene>
<accession>A0A9E5MK19</accession>
<dbReference type="PIRSF" id="PIRSF000232">
    <property type="entry name" value="YdjA"/>
    <property type="match status" value="1"/>
</dbReference>
<dbReference type="InterPro" id="IPR000415">
    <property type="entry name" value="Nitroreductase-like"/>
</dbReference>
<comment type="similarity">
    <text evidence="1 7">Belongs to the nitroreductase family.</text>
</comment>
<sequence length="187" mass="20042">MEAIDLLLNRVSCGKLTIPAPTAEQRVLMYKAAMRAADHGNLQPWRFLEIEGEGLKALGDLYVQAARVDDPELSEAQADRFRKMPLRAPLVLAAIAKHIEHPKVPPVEQVIAAGAATQNLINAAFALGVGAYWRSGAMVESPVVKDGLGLQGGEVLIGFIYLGTPAAPLKAVPSPEVADFFLPWPAK</sequence>
<dbReference type="AlphaFoldDB" id="A0A9E5MK19"/>
<dbReference type="InterPro" id="IPR052530">
    <property type="entry name" value="NAD(P)H_nitroreductase"/>
</dbReference>
<evidence type="ECO:0000256" key="4">
    <source>
        <dbReference type="ARBA" id="ARBA00022857"/>
    </source>
</evidence>
<feature type="binding site" description="in other chain" evidence="8">
    <location>
        <begin position="133"/>
        <end position="135"/>
    </location>
    <ligand>
        <name>FMN</name>
        <dbReference type="ChEBI" id="CHEBI:58210"/>
        <note>ligand shared between dimeric partners</note>
    </ligand>
</feature>
<protein>
    <recommendedName>
        <fullName evidence="7">Putative NAD(P)H nitroreductase</fullName>
        <ecNumber evidence="7">1.-.-.-</ecNumber>
    </recommendedName>
</protein>
<reference evidence="10" key="1">
    <citation type="submission" date="2020-03" db="EMBL/GenBank/DDBJ databases">
        <authorList>
            <person name="Guo F."/>
        </authorList>
    </citation>
    <scope>NUCLEOTIDE SEQUENCE</scope>
    <source>
        <strain evidence="10">JCM 30134</strain>
    </source>
</reference>
<name>A0A9E5MK19_9GAMM</name>
<dbReference type="InterPro" id="IPR026021">
    <property type="entry name" value="YdjA-like"/>
</dbReference>
<feature type="binding site" evidence="8">
    <location>
        <position position="39"/>
    </location>
    <ligand>
        <name>FMN</name>
        <dbReference type="ChEBI" id="CHEBI:58210"/>
        <note>ligand shared between dimeric partners</note>
    </ligand>
</feature>
<evidence type="ECO:0000259" key="9">
    <source>
        <dbReference type="Pfam" id="PF00881"/>
    </source>
</evidence>
<dbReference type="Proteomes" id="UP000787472">
    <property type="component" value="Unassembled WGS sequence"/>
</dbReference>
<dbReference type="Gene3D" id="3.40.109.10">
    <property type="entry name" value="NADH Oxidase"/>
    <property type="match status" value="1"/>
</dbReference>
<dbReference type="PANTHER" id="PTHR43821:SF1">
    <property type="entry name" value="NAD(P)H NITROREDUCTASE YDJA-RELATED"/>
    <property type="match status" value="1"/>
</dbReference>
<organism evidence="10 11">
    <name type="scientific">Pseudomaricurvus hydrocarbonicus</name>
    <dbReference type="NCBI Taxonomy" id="1470433"/>
    <lineage>
        <taxon>Bacteria</taxon>
        <taxon>Pseudomonadati</taxon>
        <taxon>Pseudomonadota</taxon>
        <taxon>Gammaproteobacteria</taxon>
        <taxon>Cellvibrionales</taxon>
        <taxon>Cellvibrionaceae</taxon>
        <taxon>Pseudomaricurvus</taxon>
    </lineage>
</organism>
<evidence type="ECO:0000256" key="3">
    <source>
        <dbReference type="ARBA" id="ARBA00022643"/>
    </source>
</evidence>
<feature type="domain" description="Nitroreductase" evidence="9">
    <location>
        <begin position="9"/>
        <end position="163"/>
    </location>
</feature>
<evidence type="ECO:0000256" key="1">
    <source>
        <dbReference type="ARBA" id="ARBA00007118"/>
    </source>
</evidence>
<evidence type="ECO:0000256" key="6">
    <source>
        <dbReference type="ARBA" id="ARBA00023027"/>
    </source>
</evidence>
<dbReference type="EMBL" id="JAAONZ010000002">
    <property type="protein sequence ID" value="NHO64777.1"/>
    <property type="molecule type" value="Genomic_DNA"/>
</dbReference>
<evidence type="ECO:0000256" key="7">
    <source>
        <dbReference type="PIRNR" id="PIRNR000232"/>
    </source>
</evidence>
<feature type="binding site" description="in other chain" evidence="8">
    <location>
        <begin position="10"/>
        <end position="12"/>
    </location>
    <ligand>
        <name>FMN</name>
        <dbReference type="ChEBI" id="CHEBI:58210"/>
        <note>ligand shared between dimeric partners</note>
    </ligand>
</feature>
<proteinExistence type="inferred from homology"/>